<dbReference type="InterPro" id="IPR029060">
    <property type="entry name" value="PIN-like_dom_sf"/>
</dbReference>
<dbReference type="GO" id="GO:0005634">
    <property type="term" value="C:nucleus"/>
    <property type="evidence" value="ECO:0007669"/>
    <property type="project" value="TreeGrafter"/>
</dbReference>
<feature type="region of interest" description="Disordered" evidence="1">
    <location>
        <begin position="1"/>
        <end position="49"/>
    </location>
</feature>
<keyword evidence="4" id="KW-1185">Reference proteome</keyword>
<evidence type="ECO:0000313" key="3">
    <source>
        <dbReference type="EnsemblMetazoa" id="ACUA014098-PA"/>
    </source>
</evidence>
<dbReference type="Gene3D" id="3.40.50.1010">
    <property type="entry name" value="5'-nuclease"/>
    <property type="match status" value="1"/>
</dbReference>
<dbReference type="VEuPathDB" id="VectorBase:ACUA014098"/>
<dbReference type="PANTHER" id="PTHR16161">
    <property type="entry name" value="TRANSCRIPTIONAL PROTEIN SWT1"/>
    <property type="match status" value="1"/>
</dbReference>
<dbReference type="CDD" id="cd18727">
    <property type="entry name" value="PIN_Swt1-like"/>
    <property type="match status" value="1"/>
</dbReference>
<dbReference type="PANTHER" id="PTHR16161:SF0">
    <property type="entry name" value="TRANSCRIPTIONAL PROTEIN SWT1"/>
    <property type="match status" value="1"/>
</dbReference>
<reference evidence="3" key="2">
    <citation type="submission" date="2020-05" db="UniProtKB">
        <authorList>
            <consortium name="EnsemblMetazoa"/>
        </authorList>
    </citation>
    <scope>IDENTIFICATION</scope>
    <source>
        <strain evidence="3">A-37</strain>
    </source>
</reference>
<reference evidence="4" key="1">
    <citation type="submission" date="2013-09" db="EMBL/GenBank/DDBJ databases">
        <title>The Genome Sequence of Anopheles culicifacies species A.</title>
        <authorList>
            <consortium name="The Broad Institute Genomics Platform"/>
            <person name="Neafsey D.E."/>
            <person name="Besansky N."/>
            <person name="Howell P."/>
            <person name="Walton C."/>
            <person name="Young S.K."/>
            <person name="Zeng Q."/>
            <person name="Gargeya S."/>
            <person name="Fitzgerald M."/>
            <person name="Haas B."/>
            <person name="Abouelleil A."/>
            <person name="Allen A.W."/>
            <person name="Alvarado L."/>
            <person name="Arachchi H.M."/>
            <person name="Berlin A.M."/>
            <person name="Chapman S.B."/>
            <person name="Gainer-Dewar J."/>
            <person name="Goldberg J."/>
            <person name="Griggs A."/>
            <person name="Gujja S."/>
            <person name="Hansen M."/>
            <person name="Howarth C."/>
            <person name="Imamovic A."/>
            <person name="Ireland A."/>
            <person name="Larimer J."/>
            <person name="McCowan C."/>
            <person name="Murphy C."/>
            <person name="Pearson M."/>
            <person name="Poon T.W."/>
            <person name="Priest M."/>
            <person name="Roberts A."/>
            <person name="Saif S."/>
            <person name="Shea T."/>
            <person name="Sisk P."/>
            <person name="Sykes S."/>
            <person name="Wortman J."/>
            <person name="Nusbaum C."/>
            <person name="Birren B."/>
        </authorList>
    </citation>
    <scope>NUCLEOTIDE SEQUENCE [LARGE SCALE GENOMIC DNA]</scope>
    <source>
        <strain evidence="4">A-37</strain>
    </source>
</reference>
<feature type="domain" description="PIN" evidence="2">
    <location>
        <begin position="268"/>
        <end position="402"/>
    </location>
</feature>
<name>A0A182MBC0_9DIPT</name>
<feature type="compositionally biased region" description="Polar residues" evidence="1">
    <location>
        <begin position="97"/>
        <end position="124"/>
    </location>
</feature>
<evidence type="ECO:0000256" key="1">
    <source>
        <dbReference type="SAM" id="MobiDB-lite"/>
    </source>
</evidence>
<dbReference type="SUPFAM" id="SSF88723">
    <property type="entry name" value="PIN domain-like"/>
    <property type="match status" value="1"/>
</dbReference>
<feature type="compositionally biased region" description="Basic and acidic residues" evidence="1">
    <location>
        <begin position="223"/>
        <end position="250"/>
    </location>
</feature>
<evidence type="ECO:0000259" key="2">
    <source>
        <dbReference type="Pfam" id="PF13638"/>
    </source>
</evidence>
<dbReference type="Proteomes" id="UP000075883">
    <property type="component" value="Unassembled WGS sequence"/>
</dbReference>
<dbReference type="EMBL" id="AXCM01004071">
    <property type="status" value="NOT_ANNOTATED_CDS"/>
    <property type="molecule type" value="Genomic_DNA"/>
</dbReference>
<dbReference type="Pfam" id="PF13638">
    <property type="entry name" value="PIN_4"/>
    <property type="match status" value="1"/>
</dbReference>
<dbReference type="InterPro" id="IPR002716">
    <property type="entry name" value="PIN_dom"/>
</dbReference>
<dbReference type="STRING" id="139723.A0A182MBC0"/>
<sequence>MDVDGVDTSSPKPVNSISPQVQASSSFGRYSTPVKVPDRSSSGRPNKTLSSIVKVKHKKESGLPVTWRKELYGTSPGSAQARLENLRATLQKEVEEQNNAKATSSVSLKRSHEQISSSKQIATTPVSKRLSNSASITPVAAISAVPETTAVNHTDSVPEVVQQTNTAPVGTVTEQHEDSWEMDVDETNSPEPAVPLSPAIPTSSKGMEYGSLVESKTQATNHATEEVKRDAQKNTDHASNDQDSPKGVSDLKTKYKDGLSAFKDYFYCVIDTNIFIENYNDFQGFLSKKYSGSQPIVVVPYKVLHELDTVKHKKPQLAPKIIPVVKFLHQMLRAKDARVKGQHPWDDMIELMPVHSPDDSIINCALQVQSVADSGNVKVVLVSNDCNMLTKALVANLNSCTMEELQTDFKF</sequence>
<accession>A0A182MBC0</accession>
<proteinExistence type="predicted"/>
<organism evidence="3 4">
    <name type="scientific">Anopheles culicifacies</name>
    <dbReference type="NCBI Taxonomy" id="139723"/>
    <lineage>
        <taxon>Eukaryota</taxon>
        <taxon>Metazoa</taxon>
        <taxon>Ecdysozoa</taxon>
        <taxon>Arthropoda</taxon>
        <taxon>Hexapoda</taxon>
        <taxon>Insecta</taxon>
        <taxon>Pterygota</taxon>
        <taxon>Neoptera</taxon>
        <taxon>Endopterygota</taxon>
        <taxon>Diptera</taxon>
        <taxon>Nematocera</taxon>
        <taxon>Culicoidea</taxon>
        <taxon>Culicidae</taxon>
        <taxon>Anophelinae</taxon>
        <taxon>Anopheles</taxon>
        <taxon>culicifacies species complex</taxon>
    </lineage>
</organism>
<feature type="region of interest" description="Disordered" evidence="1">
    <location>
        <begin position="215"/>
        <end position="250"/>
    </location>
</feature>
<evidence type="ECO:0000313" key="4">
    <source>
        <dbReference type="Proteomes" id="UP000075883"/>
    </source>
</evidence>
<feature type="region of interest" description="Disordered" evidence="1">
    <location>
        <begin position="95"/>
        <end position="124"/>
    </location>
</feature>
<protein>
    <recommendedName>
        <fullName evidence="2">PIN domain-containing protein</fullName>
    </recommendedName>
</protein>
<dbReference type="InterPro" id="IPR052626">
    <property type="entry name" value="SWT1_Regulator"/>
</dbReference>
<dbReference type="AlphaFoldDB" id="A0A182MBC0"/>
<dbReference type="EnsemblMetazoa" id="ACUA014098-RA">
    <property type="protein sequence ID" value="ACUA014098-PA"/>
    <property type="gene ID" value="ACUA014098"/>
</dbReference>
<feature type="compositionally biased region" description="Polar residues" evidence="1">
    <location>
        <begin position="39"/>
        <end position="49"/>
    </location>
</feature>
<feature type="compositionally biased region" description="Polar residues" evidence="1">
    <location>
        <begin position="7"/>
        <end position="29"/>
    </location>
</feature>